<protein>
    <submittedName>
        <fullName evidence="1">Uncharacterized protein</fullName>
    </submittedName>
</protein>
<organism evidence="1 2">
    <name type="scientific">Candidatus Muproteobacteria bacterium RBG_16_60_9</name>
    <dbReference type="NCBI Taxonomy" id="1817755"/>
    <lineage>
        <taxon>Bacteria</taxon>
        <taxon>Pseudomonadati</taxon>
        <taxon>Pseudomonadota</taxon>
        <taxon>Candidatus Muproteobacteria</taxon>
    </lineage>
</organism>
<comment type="caution">
    <text evidence="1">The sequence shown here is derived from an EMBL/GenBank/DDBJ whole genome shotgun (WGS) entry which is preliminary data.</text>
</comment>
<reference evidence="1 2" key="1">
    <citation type="journal article" date="2016" name="Nat. Commun.">
        <title>Thousands of microbial genomes shed light on interconnected biogeochemical processes in an aquifer system.</title>
        <authorList>
            <person name="Anantharaman K."/>
            <person name="Brown C.T."/>
            <person name="Hug L.A."/>
            <person name="Sharon I."/>
            <person name="Castelle C.J."/>
            <person name="Probst A.J."/>
            <person name="Thomas B.C."/>
            <person name="Singh A."/>
            <person name="Wilkins M.J."/>
            <person name="Karaoz U."/>
            <person name="Brodie E.L."/>
            <person name="Williams K.H."/>
            <person name="Hubbard S.S."/>
            <person name="Banfield J.F."/>
        </authorList>
    </citation>
    <scope>NUCLEOTIDE SEQUENCE [LARGE SCALE GENOMIC DNA]</scope>
</reference>
<dbReference type="Proteomes" id="UP000179076">
    <property type="component" value="Unassembled WGS sequence"/>
</dbReference>
<dbReference type="GO" id="GO:0022900">
    <property type="term" value="P:electron transport chain"/>
    <property type="evidence" value="ECO:0007669"/>
    <property type="project" value="InterPro"/>
</dbReference>
<dbReference type="GO" id="GO:0005506">
    <property type="term" value="F:iron ion binding"/>
    <property type="evidence" value="ECO:0007669"/>
    <property type="project" value="InterPro"/>
</dbReference>
<dbReference type="SUPFAM" id="SSF47175">
    <property type="entry name" value="Cytochromes"/>
    <property type="match status" value="1"/>
</dbReference>
<dbReference type="GO" id="GO:0009055">
    <property type="term" value="F:electron transfer activity"/>
    <property type="evidence" value="ECO:0007669"/>
    <property type="project" value="InterPro"/>
</dbReference>
<dbReference type="AlphaFoldDB" id="A0A1F6V2T4"/>
<evidence type="ECO:0000313" key="1">
    <source>
        <dbReference type="EMBL" id="OGI63945.1"/>
    </source>
</evidence>
<dbReference type="GO" id="GO:0020037">
    <property type="term" value="F:heme binding"/>
    <property type="evidence" value="ECO:0007669"/>
    <property type="project" value="InterPro"/>
</dbReference>
<proteinExistence type="predicted"/>
<dbReference type="EMBL" id="MFSP01000145">
    <property type="protein sequence ID" value="OGI63945.1"/>
    <property type="molecule type" value="Genomic_DNA"/>
</dbReference>
<evidence type="ECO:0000313" key="2">
    <source>
        <dbReference type="Proteomes" id="UP000179076"/>
    </source>
</evidence>
<dbReference type="Gene3D" id="1.20.120.10">
    <property type="entry name" value="Cytochrome c/b562"/>
    <property type="match status" value="1"/>
</dbReference>
<dbReference type="InterPro" id="IPR010980">
    <property type="entry name" value="Cyt_c/b562"/>
</dbReference>
<sequence>MLLTAVAGTASAATDEAVIQYRQKVMTAVGSHVGAVADIFKNQLPYGKDRIAEHVFRLSGGCSCHMDVTEQTAK</sequence>
<gene>
    <name evidence="1" type="ORF">A2W18_04575</name>
</gene>
<accession>A0A1F6V2T4</accession>
<name>A0A1F6V2T4_9PROT</name>